<accession>A0ABP7RYG8</accession>
<dbReference type="Pfam" id="PF00583">
    <property type="entry name" value="Acetyltransf_1"/>
    <property type="match status" value="1"/>
</dbReference>
<dbReference type="Gene3D" id="3.40.630.30">
    <property type="match status" value="1"/>
</dbReference>
<name>A0ABP7RYG8_9SPHN</name>
<sequence length="176" mass="19927">MSDLAAPMQGDGCSALPFTETYRAALKSACAEDREIWAIYSTSFDPDHFDASLDAWLARPDMETFVLFEGDEFAGMSSFLAIEPARGVLEIGGTYYRPHLRGTGFNRRIKDMMLRRSFACGYRRIEFRVDARNARSQAAMAKLGATREGLLRADRITWNGHVRDTVLFSILRDEWP</sequence>
<organism evidence="2 3">
    <name type="scientific">Sphingomonas humi</name>
    <dbReference type="NCBI Taxonomy" id="335630"/>
    <lineage>
        <taxon>Bacteria</taxon>
        <taxon>Pseudomonadati</taxon>
        <taxon>Pseudomonadota</taxon>
        <taxon>Alphaproteobacteria</taxon>
        <taxon>Sphingomonadales</taxon>
        <taxon>Sphingomonadaceae</taxon>
        <taxon>Sphingomonas</taxon>
    </lineage>
</organism>
<evidence type="ECO:0000313" key="3">
    <source>
        <dbReference type="Proteomes" id="UP001501310"/>
    </source>
</evidence>
<dbReference type="SUPFAM" id="SSF55729">
    <property type="entry name" value="Acyl-CoA N-acyltransferases (Nat)"/>
    <property type="match status" value="1"/>
</dbReference>
<dbReference type="PROSITE" id="PS51186">
    <property type="entry name" value="GNAT"/>
    <property type="match status" value="1"/>
</dbReference>
<dbReference type="InterPro" id="IPR000182">
    <property type="entry name" value="GNAT_dom"/>
</dbReference>
<dbReference type="EMBL" id="BAAAZD010000001">
    <property type="protein sequence ID" value="GAA4004061.1"/>
    <property type="molecule type" value="Genomic_DNA"/>
</dbReference>
<evidence type="ECO:0000313" key="2">
    <source>
        <dbReference type="EMBL" id="GAA4004061.1"/>
    </source>
</evidence>
<gene>
    <name evidence="2" type="ORF">GCM10022211_14990</name>
</gene>
<comment type="caution">
    <text evidence="2">The sequence shown here is derived from an EMBL/GenBank/DDBJ whole genome shotgun (WGS) entry which is preliminary data.</text>
</comment>
<proteinExistence type="predicted"/>
<dbReference type="PANTHER" id="PTHR43610:SF1">
    <property type="entry name" value="N-ACETYLTRANSFERASE DOMAIN-CONTAINING PROTEIN"/>
    <property type="match status" value="1"/>
</dbReference>
<keyword evidence="3" id="KW-1185">Reference proteome</keyword>
<protein>
    <submittedName>
        <fullName evidence="2">GNAT family protein</fullName>
    </submittedName>
</protein>
<dbReference type="Proteomes" id="UP001501310">
    <property type="component" value="Unassembled WGS sequence"/>
</dbReference>
<reference evidence="3" key="1">
    <citation type="journal article" date="2019" name="Int. J. Syst. Evol. Microbiol.">
        <title>The Global Catalogue of Microorganisms (GCM) 10K type strain sequencing project: providing services to taxonomists for standard genome sequencing and annotation.</title>
        <authorList>
            <consortium name="The Broad Institute Genomics Platform"/>
            <consortium name="The Broad Institute Genome Sequencing Center for Infectious Disease"/>
            <person name="Wu L."/>
            <person name="Ma J."/>
        </authorList>
    </citation>
    <scope>NUCLEOTIDE SEQUENCE [LARGE SCALE GENOMIC DNA]</scope>
    <source>
        <strain evidence="3">JCM 16603</strain>
    </source>
</reference>
<dbReference type="InterPro" id="IPR016181">
    <property type="entry name" value="Acyl_CoA_acyltransferase"/>
</dbReference>
<feature type="domain" description="N-acetyltransferase" evidence="1">
    <location>
        <begin position="20"/>
        <end position="173"/>
    </location>
</feature>
<dbReference type="RefSeq" id="WP_344709557.1">
    <property type="nucleotide sequence ID" value="NZ_BAAAZD010000001.1"/>
</dbReference>
<dbReference type="PANTHER" id="PTHR43610">
    <property type="entry name" value="BLL6696 PROTEIN"/>
    <property type="match status" value="1"/>
</dbReference>
<evidence type="ECO:0000259" key="1">
    <source>
        <dbReference type="PROSITE" id="PS51186"/>
    </source>
</evidence>